<dbReference type="RefSeq" id="WP_119275803.1">
    <property type="nucleotide sequence ID" value="NZ_QWLA01000004.1"/>
</dbReference>
<gene>
    <name evidence="2" type="ORF">Mrose_00453</name>
</gene>
<evidence type="ECO:0000313" key="2">
    <source>
        <dbReference type="EMBL" id="RIH89313.1"/>
    </source>
</evidence>
<accession>A0A399EZX0</accession>
<dbReference type="EMBL" id="QWLA01000004">
    <property type="protein sequence ID" value="RIH89313.1"/>
    <property type="molecule type" value="Genomic_DNA"/>
</dbReference>
<dbReference type="AlphaFoldDB" id="A0A399EZX0"/>
<keyword evidence="3" id="KW-1185">Reference proteome</keyword>
<keyword evidence="1" id="KW-0175">Coiled coil</keyword>
<organism evidence="2 3">
    <name type="scientific">Calidithermus roseus</name>
    <dbReference type="NCBI Taxonomy" id="1644118"/>
    <lineage>
        <taxon>Bacteria</taxon>
        <taxon>Thermotogati</taxon>
        <taxon>Deinococcota</taxon>
        <taxon>Deinococci</taxon>
        <taxon>Thermales</taxon>
        <taxon>Thermaceae</taxon>
        <taxon>Calidithermus</taxon>
    </lineage>
</organism>
<protein>
    <submittedName>
        <fullName evidence="2">Uncharacterized protein</fullName>
    </submittedName>
</protein>
<proteinExistence type="predicted"/>
<feature type="coiled-coil region" evidence="1">
    <location>
        <begin position="9"/>
        <end position="36"/>
    </location>
</feature>
<evidence type="ECO:0000313" key="3">
    <source>
        <dbReference type="Proteomes" id="UP000265341"/>
    </source>
</evidence>
<dbReference type="Proteomes" id="UP000265341">
    <property type="component" value="Unassembled WGS sequence"/>
</dbReference>
<name>A0A399EZX0_9DEIN</name>
<evidence type="ECO:0000256" key="1">
    <source>
        <dbReference type="SAM" id="Coils"/>
    </source>
</evidence>
<sequence>MNFSYELLQVRASERIAQLRQEAENERSLRQKAKEAFQVLAFARREQRQPASKAPSRRSA</sequence>
<reference evidence="2 3" key="1">
    <citation type="submission" date="2018-08" db="EMBL/GenBank/DDBJ databases">
        <title>Meiothermus roseus NBRC 110900 genome sequencing project.</title>
        <authorList>
            <person name="Da Costa M.S."/>
            <person name="Albuquerque L."/>
            <person name="Raposo P."/>
            <person name="Froufe H.J.C."/>
            <person name="Barroso C.S."/>
            <person name="Egas C."/>
        </authorList>
    </citation>
    <scope>NUCLEOTIDE SEQUENCE [LARGE SCALE GENOMIC DNA]</scope>
    <source>
        <strain evidence="2 3">NBRC 110900</strain>
    </source>
</reference>
<comment type="caution">
    <text evidence="2">The sequence shown here is derived from an EMBL/GenBank/DDBJ whole genome shotgun (WGS) entry which is preliminary data.</text>
</comment>